<dbReference type="InterPro" id="IPR033121">
    <property type="entry name" value="PEPTIDASE_A1"/>
</dbReference>
<dbReference type="Pfam" id="PF00026">
    <property type="entry name" value="Asp"/>
    <property type="match status" value="1"/>
</dbReference>
<protein>
    <submittedName>
        <fullName evidence="3">Eukaryotic aspartyl protease domain-containing protein</fullName>
    </submittedName>
</protein>
<evidence type="ECO:0000313" key="4">
    <source>
        <dbReference type="Proteomes" id="UP001201812"/>
    </source>
</evidence>
<comment type="similarity">
    <text evidence="1">Belongs to the peptidase A1 family.</text>
</comment>
<dbReference type="GO" id="GO:0006508">
    <property type="term" value="P:proteolysis"/>
    <property type="evidence" value="ECO:0007669"/>
    <property type="project" value="UniProtKB-KW"/>
</dbReference>
<evidence type="ECO:0000259" key="2">
    <source>
        <dbReference type="PROSITE" id="PS51767"/>
    </source>
</evidence>
<proteinExistence type="inferred from homology"/>
<evidence type="ECO:0000313" key="3">
    <source>
        <dbReference type="EMBL" id="KAI1728140.1"/>
    </source>
</evidence>
<gene>
    <name evidence="3" type="ORF">DdX_00296</name>
</gene>
<dbReference type="PANTHER" id="PTHR47966">
    <property type="entry name" value="BETA-SITE APP-CLEAVING ENZYME, ISOFORM A-RELATED"/>
    <property type="match status" value="1"/>
</dbReference>
<keyword evidence="3" id="KW-0378">Hydrolase</keyword>
<dbReference type="SUPFAM" id="SSF50630">
    <property type="entry name" value="Acid proteases"/>
    <property type="match status" value="1"/>
</dbReference>
<dbReference type="CDD" id="cd05471">
    <property type="entry name" value="pepsin_like"/>
    <property type="match status" value="1"/>
</dbReference>
<feature type="domain" description="Peptidase A1" evidence="2">
    <location>
        <begin position="14"/>
        <end position="334"/>
    </location>
</feature>
<dbReference type="PROSITE" id="PS51767">
    <property type="entry name" value="PEPTIDASE_A1"/>
    <property type="match status" value="1"/>
</dbReference>
<comment type="caution">
    <text evidence="3">The sequence shown here is derived from an EMBL/GenBank/DDBJ whole genome shotgun (WGS) entry which is preliminary data.</text>
</comment>
<dbReference type="InterPro" id="IPR021109">
    <property type="entry name" value="Peptidase_aspartic_dom_sf"/>
</dbReference>
<name>A0AAD4NJR5_9BILA</name>
<dbReference type="Proteomes" id="UP001201812">
    <property type="component" value="Unassembled WGS sequence"/>
</dbReference>
<sequence>MIGQMPVDNYEWIFRSNISVGTPRQNFLVEVDLWIDSELSLIDSNANLSKVSHNIPAKATYNTSASTTYMAIEGNYTSWCGYGHLAKDIATLGGVSVNASLGVVDKLGYWLNLQPIDGTLGLSPREYPTNNISLLRQVLKELDRPVLSLWCNKTGHDAGNSLITLGTEDTDNCHSDWAFVPQVGDWYDTHLSFASAVIDGESKTLDLNATVSVNPSYSAFIFGPNSFKYLIVNASNAVFNTSIKFYEVNCNISQAPNITLTLGGYDVSCDSTSRNVIMTGADYIRYHTMYKTCFISIYGYDDKNAKTNYVELPQQFLNNHCLAYNVQNRELGFATAKGHSTDPRQYSY</sequence>
<dbReference type="AlphaFoldDB" id="A0AAD4NJR5"/>
<dbReference type="GO" id="GO:0005764">
    <property type="term" value="C:lysosome"/>
    <property type="evidence" value="ECO:0007669"/>
    <property type="project" value="TreeGrafter"/>
</dbReference>
<accession>A0AAD4NJR5</accession>
<dbReference type="Gene3D" id="2.40.70.10">
    <property type="entry name" value="Acid Proteases"/>
    <property type="match status" value="2"/>
</dbReference>
<organism evidence="3 4">
    <name type="scientific">Ditylenchus destructor</name>
    <dbReference type="NCBI Taxonomy" id="166010"/>
    <lineage>
        <taxon>Eukaryota</taxon>
        <taxon>Metazoa</taxon>
        <taxon>Ecdysozoa</taxon>
        <taxon>Nematoda</taxon>
        <taxon>Chromadorea</taxon>
        <taxon>Rhabditida</taxon>
        <taxon>Tylenchina</taxon>
        <taxon>Tylenchomorpha</taxon>
        <taxon>Sphaerularioidea</taxon>
        <taxon>Anguinidae</taxon>
        <taxon>Anguininae</taxon>
        <taxon>Ditylenchus</taxon>
    </lineage>
</organism>
<keyword evidence="3" id="KW-0645">Protease</keyword>
<dbReference type="GO" id="GO:0004190">
    <property type="term" value="F:aspartic-type endopeptidase activity"/>
    <property type="evidence" value="ECO:0007669"/>
    <property type="project" value="InterPro"/>
</dbReference>
<dbReference type="EMBL" id="JAKKPZ010000001">
    <property type="protein sequence ID" value="KAI1728140.1"/>
    <property type="molecule type" value="Genomic_DNA"/>
</dbReference>
<keyword evidence="4" id="KW-1185">Reference proteome</keyword>
<reference evidence="3" key="1">
    <citation type="submission" date="2022-01" db="EMBL/GenBank/DDBJ databases">
        <title>Genome Sequence Resource for Two Populations of Ditylenchus destructor, the Migratory Endoparasitic Phytonematode.</title>
        <authorList>
            <person name="Zhang H."/>
            <person name="Lin R."/>
            <person name="Xie B."/>
        </authorList>
    </citation>
    <scope>NUCLEOTIDE SEQUENCE</scope>
    <source>
        <strain evidence="3">BazhouSP</strain>
    </source>
</reference>
<dbReference type="InterPro" id="IPR034164">
    <property type="entry name" value="Pepsin-like_dom"/>
</dbReference>
<dbReference type="InterPro" id="IPR001461">
    <property type="entry name" value="Aspartic_peptidase_A1"/>
</dbReference>
<evidence type="ECO:0000256" key="1">
    <source>
        <dbReference type="ARBA" id="ARBA00007447"/>
    </source>
</evidence>
<dbReference type="PANTHER" id="PTHR47966:SF8">
    <property type="entry name" value="ASPARTIC PROTEASE 1-RELATED"/>
    <property type="match status" value="1"/>
</dbReference>